<dbReference type="Proteomes" id="UP000261580">
    <property type="component" value="Unassembled WGS sequence"/>
</dbReference>
<dbReference type="Pfam" id="PF00852">
    <property type="entry name" value="Glyco_transf_10"/>
    <property type="match status" value="1"/>
</dbReference>
<keyword evidence="8" id="KW-1185">Reference proteome</keyword>
<sequence>ICFWFLSQMNAKIRGVVGVVYGSTARCSGFRGKCEGIICRSWLLYLGPAEERSPEQTAVQGSVVTVGHCDYTRDADISIPYGQTMLGGDNLSFPAAPNRSCFASWVVSKYKPQQTRAAFYQRLKKHIPIEVYGRWNRKPLPDKKLLPTISNCLFYLSFENSEKKDYISEKLWRNAFQAGAVPVVLGPNKATYEAVTPPHSFIHVADFNSPADLATYLKVLSADRQAYEKYLEWHNTYRIKTYSDWRERLCQICVRYPSLPARKVYHDLDSWLTRSLYFNI</sequence>
<feature type="domain" description="Fucosyltransferase C-terminal" evidence="6">
    <location>
        <begin position="98"/>
        <end position="271"/>
    </location>
</feature>
<dbReference type="AlphaFoldDB" id="A0A3Q4GUW1"/>
<dbReference type="InterPro" id="IPR001503">
    <property type="entry name" value="Glyco_trans_10"/>
</dbReference>
<reference evidence="7" key="1">
    <citation type="submission" date="2025-08" db="UniProtKB">
        <authorList>
            <consortium name="Ensembl"/>
        </authorList>
    </citation>
    <scope>IDENTIFICATION</scope>
</reference>
<dbReference type="Gene3D" id="3.40.50.11660">
    <property type="entry name" value="Glycosyl transferase family 10, C-terminal domain"/>
    <property type="match status" value="1"/>
</dbReference>
<comment type="similarity">
    <text evidence="2 5">Belongs to the glycosyltransferase 10 family.</text>
</comment>
<dbReference type="GO" id="GO:0046920">
    <property type="term" value="F:alpha-(1-&gt;3)-fucosyltransferase activity"/>
    <property type="evidence" value="ECO:0007669"/>
    <property type="project" value="TreeGrafter"/>
</dbReference>
<keyword evidence="5" id="KW-0472">Membrane</keyword>
<dbReference type="Bgee" id="ENSNBRG00000010028">
    <property type="expression patterns" value="Expressed in heart and 3 other cell types or tissues"/>
</dbReference>
<dbReference type="GeneTree" id="ENSGT00940000161618"/>
<dbReference type="EC" id="2.4.1.-" evidence="5"/>
<evidence type="ECO:0000256" key="2">
    <source>
        <dbReference type="ARBA" id="ARBA00008919"/>
    </source>
</evidence>
<reference evidence="7" key="2">
    <citation type="submission" date="2025-09" db="UniProtKB">
        <authorList>
            <consortium name="Ensembl"/>
        </authorList>
    </citation>
    <scope>IDENTIFICATION</scope>
</reference>
<keyword evidence="3 5" id="KW-0328">Glycosyltransferase</keyword>
<evidence type="ECO:0000256" key="1">
    <source>
        <dbReference type="ARBA" id="ARBA00004922"/>
    </source>
</evidence>
<keyword evidence="4 5" id="KW-0808">Transferase</keyword>
<evidence type="ECO:0000256" key="4">
    <source>
        <dbReference type="ARBA" id="ARBA00022679"/>
    </source>
</evidence>
<evidence type="ECO:0000256" key="5">
    <source>
        <dbReference type="RuleBase" id="RU003832"/>
    </source>
</evidence>
<accession>A0A3Q4GUW1</accession>
<name>A0A3Q4GUW1_NEOBR</name>
<comment type="subcellular location">
    <subcellularLocation>
        <location evidence="5">Golgi apparatus</location>
        <location evidence="5">Golgi stack membrane</location>
        <topology evidence="5">Single-pass type II membrane protein</topology>
    </subcellularLocation>
</comment>
<protein>
    <recommendedName>
        <fullName evidence="5">Fucosyltransferase</fullName>
        <ecNumber evidence="5">2.4.1.-</ecNumber>
    </recommendedName>
</protein>
<keyword evidence="5" id="KW-0812">Transmembrane</keyword>
<dbReference type="SUPFAM" id="SSF53756">
    <property type="entry name" value="UDP-Glycosyltransferase/glycogen phosphorylase"/>
    <property type="match status" value="1"/>
</dbReference>
<dbReference type="PANTHER" id="PTHR11929:SF12">
    <property type="entry name" value="ALPHA-(1,3)-FUCOSYLTRANSFERASE 7"/>
    <property type="match status" value="1"/>
</dbReference>
<organism evidence="7 8">
    <name type="scientific">Neolamprologus brichardi</name>
    <name type="common">Fairy cichlid</name>
    <name type="synonym">Lamprologus brichardi</name>
    <dbReference type="NCBI Taxonomy" id="32507"/>
    <lineage>
        <taxon>Eukaryota</taxon>
        <taxon>Metazoa</taxon>
        <taxon>Chordata</taxon>
        <taxon>Craniata</taxon>
        <taxon>Vertebrata</taxon>
        <taxon>Euteleostomi</taxon>
        <taxon>Actinopterygii</taxon>
        <taxon>Neopterygii</taxon>
        <taxon>Teleostei</taxon>
        <taxon>Neoteleostei</taxon>
        <taxon>Acanthomorphata</taxon>
        <taxon>Ovalentaria</taxon>
        <taxon>Cichlomorphae</taxon>
        <taxon>Cichliformes</taxon>
        <taxon>Cichlidae</taxon>
        <taxon>African cichlids</taxon>
        <taxon>Pseudocrenilabrinae</taxon>
        <taxon>Lamprologini</taxon>
        <taxon>Neolamprologus</taxon>
    </lineage>
</organism>
<dbReference type="GO" id="GO:0032580">
    <property type="term" value="C:Golgi cisterna membrane"/>
    <property type="evidence" value="ECO:0007669"/>
    <property type="project" value="UniProtKB-SubCell"/>
</dbReference>
<evidence type="ECO:0000313" key="7">
    <source>
        <dbReference type="Ensembl" id="ENSNBRP00000012926.1"/>
    </source>
</evidence>
<dbReference type="PANTHER" id="PTHR11929">
    <property type="entry name" value="ALPHA- 1,3 -FUCOSYLTRANSFERASE"/>
    <property type="match status" value="1"/>
</dbReference>
<dbReference type="InterPro" id="IPR055270">
    <property type="entry name" value="Glyco_tran_10_C"/>
</dbReference>
<evidence type="ECO:0000259" key="6">
    <source>
        <dbReference type="Pfam" id="PF00852"/>
    </source>
</evidence>
<keyword evidence="5" id="KW-0333">Golgi apparatus</keyword>
<dbReference type="InterPro" id="IPR038577">
    <property type="entry name" value="GT10-like_C_sf"/>
</dbReference>
<dbReference type="STRING" id="32507.ENSNBRP00000012926"/>
<evidence type="ECO:0000313" key="8">
    <source>
        <dbReference type="Proteomes" id="UP000261580"/>
    </source>
</evidence>
<dbReference type="Ensembl" id="ENSNBRT00000013292.1">
    <property type="protein sequence ID" value="ENSNBRP00000012926.1"/>
    <property type="gene ID" value="ENSNBRG00000010028.1"/>
</dbReference>
<comment type="pathway">
    <text evidence="1">Protein modification; protein glycosylation.</text>
</comment>
<dbReference type="UniPathway" id="UPA00378"/>
<proteinExistence type="inferred from homology"/>
<evidence type="ECO:0000256" key="3">
    <source>
        <dbReference type="ARBA" id="ARBA00022676"/>
    </source>
</evidence>